<dbReference type="OrthoDB" id="4557883at2"/>
<dbReference type="PROSITE" id="PS50943">
    <property type="entry name" value="HTH_CROC1"/>
    <property type="match status" value="1"/>
</dbReference>
<dbReference type="GO" id="GO:0003677">
    <property type="term" value="F:DNA binding"/>
    <property type="evidence" value="ECO:0007669"/>
    <property type="project" value="InterPro"/>
</dbReference>
<protein>
    <recommendedName>
        <fullName evidence="1">HTH cro/C1-type domain-containing protein</fullName>
    </recommendedName>
</protein>
<dbReference type="InterPro" id="IPR010982">
    <property type="entry name" value="Lambda_DNA-bd_dom_sf"/>
</dbReference>
<name>A0A401V0R1_9CELL</name>
<evidence type="ECO:0000313" key="3">
    <source>
        <dbReference type="Proteomes" id="UP000288246"/>
    </source>
</evidence>
<comment type="caution">
    <text evidence="2">The sequence shown here is derived from an EMBL/GenBank/DDBJ whole genome shotgun (WGS) entry which is preliminary data.</text>
</comment>
<organism evidence="2 3">
    <name type="scientific">Cellulomonas algicola</name>
    <dbReference type="NCBI Taxonomy" id="2071633"/>
    <lineage>
        <taxon>Bacteria</taxon>
        <taxon>Bacillati</taxon>
        <taxon>Actinomycetota</taxon>
        <taxon>Actinomycetes</taxon>
        <taxon>Micrococcales</taxon>
        <taxon>Cellulomonadaceae</taxon>
        <taxon>Cellulomonas</taxon>
    </lineage>
</organism>
<proteinExistence type="predicted"/>
<feature type="domain" description="HTH cro/C1-type" evidence="1">
    <location>
        <begin position="13"/>
        <end position="67"/>
    </location>
</feature>
<dbReference type="RefSeq" id="WP_124343002.1">
    <property type="nucleotide sequence ID" value="NZ_BHYL01000158.1"/>
</dbReference>
<accession>A0A401V0R1</accession>
<evidence type="ECO:0000313" key="2">
    <source>
        <dbReference type="EMBL" id="GCD20494.1"/>
    </source>
</evidence>
<gene>
    <name evidence="2" type="ORF">CTKZ_20560</name>
</gene>
<keyword evidence="3" id="KW-1185">Reference proteome</keyword>
<dbReference type="InterPro" id="IPR001387">
    <property type="entry name" value="Cro/C1-type_HTH"/>
</dbReference>
<dbReference type="Gene3D" id="1.10.260.40">
    <property type="entry name" value="lambda repressor-like DNA-binding domains"/>
    <property type="match status" value="1"/>
</dbReference>
<dbReference type="CDD" id="cd00093">
    <property type="entry name" value="HTH_XRE"/>
    <property type="match status" value="1"/>
</dbReference>
<evidence type="ECO:0000259" key="1">
    <source>
        <dbReference type="PROSITE" id="PS50943"/>
    </source>
</evidence>
<dbReference type="SMART" id="SM00530">
    <property type="entry name" value="HTH_XRE"/>
    <property type="match status" value="1"/>
</dbReference>
<dbReference type="Pfam" id="PF13560">
    <property type="entry name" value="HTH_31"/>
    <property type="match status" value="1"/>
</dbReference>
<dbReference type="Proteomes" id="UP000288246">
    <property type="component" value="Unassembled WGS sequence"/>
</dbReference>
<sequence>MRIRTMVEMGAVIRSARERAGLTQAALARRAGVSREWLINVESGRTAAEFPRLLAVIEELELEVDVRARA</sequence>
<dbReference type="EMBL" id="BHYL01000158">
    <property type="protein sequence ID" value="GCD20494.1"/>
    <property type="molecule type" value="Genomic_DNA"/>
</dbReference>
<dbReference type="AlphaFoldDB" id="A0A401V0R1"/>
<dbReference type="SUPFAM" id="SSF47413">
    <property type="entry name" value="lambda repressor-like DNA-binding domains"/>
    <property type="match status" value="1"/>
</dbReference>
<reference evidence="2 3" key="1">
    <citation type="submission" date="2018-11" db="EMBL/GenBank/DDBJ databases">
        <title>Draft genome sequence of Cellulomonas takizawaensis strain TKZ-21.</title>
        <authorList>
            <person name="Yamamura H."/>
            <person name="Hayashi T."/>
            <person name="Hamada M."/>
            <person name="Serisawa Y."/>
            <person name="Matsuyama K."/>
            <person name="Nakagawa Y."/>
            <person name="Otoguro M."/>
            <person name="Yanagida F."/>
            <person name="Hayakawa M."/>
        </authorList>
    </citation>
    <scope>NUCLEOTIDE SEQUENCE [LARGE SCALE GENOMIC DNA]</scope>
    <source>
        <strain evidence="2 3">TKZ-21</strain>
    </source>
</reference>